<feature type="region of interest" description="Disordered" evidence="1">
    <location>
        <begin position="1"/>
        <end position="95"/>
    </location>
</feature>
<feature type="compositionally biased region" description="Basic and acidic residues" evidence="1">
    <location>
        <begin position="1"/>
        <end position="13"/>
    </location>
</feature>
<dbReference type="PANTHER" id="PTHR13448">
    <property type="entry name" value="TRANSMEMBRANE PROTEIN 214"/>
    <property type="match status" value="1"/>
</dbReference>
<dbReference type="PANTHER" id="PTHR13448:SF14">
    <property type="entry name" value="F26K24.17 PROTEIN"/>
    <property type="match status" value="1"/>
</dbReference>
<name>A0A2N9FJM5_FAGSY</name>
<gene>
    <name evidence="2" type="ORF">FSB_LOCUS15344</name>
</gene>
<evidence type="ECO:0000256" key="1">
    <source>
        <dbReference type="SAM" id="MobiDB-lite"/>
    </source>
</evidence>
<feature type="compositionally biased region" description="Basic and acidic residues" evidence="1">
    <location>
        <begin position="23"/>
        <end position="41"/>
    </location>
</feature>
<dbReference type="GO" id="GO:0005783">
    <property type="term" value="C:endoplasmic reticulum"/>
    <property type="evidence" value="ECO:0007669"/>
    <property type="project" value="TreeGrafter"/>
</dbReference>
<dbReference type="InterPro" id="IPR019308">
    <property type="entry name" value="TMEM214"/>
</dbReference>
<feature type="compositionally biased region" description="Basic residues" evidence="1">
    <location>
        <begin position="86"/>
        <end position="95"/>
    </location>
</feature>
<dbReference type="EMBL" id="OIVN01000924">
    <property type="protein sequence ID" value="SPC87462.1"/>
    <property type="molecule type" value="Genomic_DNA"/>
</dbReference>
<organism evidence="2">
    <name type="scientific">Fagus sylvatica</name>
    <name type="common">Beechnut</name>
    <dbReference type="NCBI Taxonomy" id="28930"/>
    <lineage>
        <taxon>Eukaryota</taxon>
        <taxon>Viridiplantae</taxon>
        <taxon>Streptophyta</taxon>
        <taxon>Embryophyta</taxon>
        <taxon>Tracheophyta</taxon>
        <taxon>Spermatophyta</taxon>
        <taxon>Magnoliopsida</taxon>
        <taxon>eudicotyledons</taxon>
        <taxon>Gunneridae</taxon>
        <taxon>Pentapetalae</taxon>
        <taxon>rosids</taxon>
        <taxon>fabids</taxon>
        <taxon>Fagales</taxon>
        <taxon>Fagaceae</taxon>
        <taxon>Fagus</taxon>
    </lineage>
</organism>
<feature type="compositionally biased region" description="Basic and acidic residues" evidence="1">
    <location>
        <begin position="68"/>
        <end position="85"/>
    </location>
</feature>
<proteinExistence type="predicted"/>
<dbReference type="GO" id="GO:0005794">
    <property type="term" value="C:Golgi apparatus"/>
    <property type="evidence" value="ECO:0007669"/>
    <property type="project" value="TreeGrafter"/>
</dbReference>
<reference evidence="2" key="1">
    <citation type="submission" date="2018-02" db="EMBL/GenBank/DDBJ databases">
        <authorList>
            <person name="Cohen D.B."/>
            <person name="Kent A.D."/>
        </authorList>
    </citation>
    <scope>NUCLEOTIDE SEQUENCE</scope>
</reference>
<protein>
    <submittedName>
        <fullName evidence="2">Uncharacterized protein</fullName>
    </submittedName>
</protein>
<sequence>MEDNHVAFEDHEATTTTTNTHSNNDHGWQKDSADRRLRILEAQRSAAVDSDVVSKSKHRINDDDDSRDGEGDRVAENGKAEESKKVKAKKPKKQKVTVSDAAAKIDADDLSAFLADITRFGLICVVLGIGFVPGAAGDIADEIHRLFRSRIFGGECGAISVGEDVQGVHGGEIR</sequence>
<accession>A0A2N9FJM5</accession>
<evidence type="ECO:0000313" key="2">
    <source>
        <dbReference type="EMBL" id="SPC87462.1"/>
    </source>
</evidence>
<dbReference type="AlphaFoldDB" id="A0A2N9FJM5"/>